<dbReference type="Proteomes" id="UP000198426">
    <property type="component" value="Unassembled WGS sequence"/>
</dbReference>
<sequence length="185" mass="19100">MEKLVGNKDRGKSSIASDRSRRAEKVGRFAVAAMFVLTPMASSAEGNIKDILGDAIIECRGAIAWNDGSGTGTPRVEALQIATTATDDADRIILYAAEKDTTPQDAMACASGICTSHLATETGATTSVLRLVRGLDYGSGRVQYDLDAAFTIVSFASGSMVAETATGRGGFICDAALPTAIAAGE</sequence>
<accession>A0A239MER3</accession>
<gene>
    <name evidence="1" type="ORF">SAMN05421757_11810</name>
</gene>
<dbReference type="AlphaFoldDB" id="A0A239MER3"/>
<dbReference type="RefSeq" id="WP_089235565.1">
    <property type="nucleotide sequence ID" value="NZ_FZOY01000018.1"/>
</dbReference>
<protein>
    <submittedName>
        <fullName evidence="1">Uncharacterized protein</fullName>
    </submittedName>
</protein>
<dbReference type="EMBL" id="FZOY01000018">
    <property type="protein sequence ID" value="SNT41166.1"/>
    <property type="molecule type" value="Genomic_DNA"/>
</dbReference>
<organism evidence="1 2">
    <name type="scientific">Tropicimonas sediminicola</name>
    <dbReference type="NCBI Taxonomy" id="1031541"/>
    <lineage>
        <taxon>Bacteria</taxon>
        <taxon>Pseudomonadati</taxon>
        <taxon>Pseudomonadota</taxon>
        <taxon>Alphaproteobacteria</taxon>
        <taxon>Rhodobacterales</taxon>
        <taxon>Roseobacteraceae</taxon>
        <taxon>Tropicimonas</taxon>
    </lineage>
</organism>
<name>A0A239MER3_9RHOB</name>
<evidence type="ECO:0000313" key="1">
    <source>
        <dbReference type="EMBL" id="SNT41166.1"/>
    </source>
</evidence>
<reference evidence="1 2" key="1">
    <citation type="submission" date="2017-06" db="EMBL/GenBank/DDBJ databases">
        <authorList>
            <person name="Kim H.J."/>
            <person name="Triplett B.A."/>
        </authorList>
    </citation>
    <scope>NUCLEOTIDE SEQUENCE [LARGE SCALE GENOMIC DNA]</scope>
    <source>
        <strain evidence="1 2">DSM 29339</strain>
    </source>
</reference>
<keyword evidence="2" id="KW-1185">Reference proteome</keyword>
<proteinExistence type="predicted"/>
<evidence type="ECO:0000313" key="2">
    <source>
        <dbReference type="Proteomes" id="UP000198426"/>
    </source>
</evidence>